<dbReference type="AlphaFoldDB" id="A0A2D3NSY3"/>
<organism evidence="1 2">
    <name type="scientific">Fusobacterium pseudoperiodonticum</name>
    <dbReference type="NCBI Taxonomy" id="2663009"/>
    <lineage>
        <taxon>Bacteria</taxon>
        <taxon>Fusobacteriati</taxon>
        <taxon>Fusobacteriota</taxon>
        <taxon>Fusobacteriia</taxon>
        <taxon>Fusobacteriales</taxon>
        <taxon>Fusobacteriaceae</taxon>
        <taxon>Fusobacterium</taxon>
    </lineage>
</organism>
<reference evidence="1 2" key="1">
    <citation type="submission" date="2017-11" db="EMBL/GenBank/DDBJ databases">
        <title>Genome sequencing of Fusobacterium periodonticum KCOM 1261.</title>
        <authorList>
            <person name="Kook J.-K."/>
            <person name="Park S.-N."/>
            <person name="Lim Y.K."/>
        </authorList>
    </citation>
    <scope>NUCLEOTIDE SEQUENCE [LARGE SCALE GENOMIC DNA]</scope>
    <source>
        <strain evidence="1 2">KCOM 1261</strain>
    </source>
</reference>
<dbReference type="RefSeq" id="WP_100024242.1">
    <property type="nucleotide sequence ID" value="NZ_CP024699.1"/>
</dbReference>
<protein>
    <submittedName>
        <fullName evidence="1">CopG family transcriptional regulator</fullName>
    </submittedName>
</protein>
<dbReference type="NCBIfam" id="NF046040">
    <property type="entry name" value="RelB_antitoxin"/>
    <property type="match status" value="1"/>
</dbReference>
<dbReference type="EMBL" id="CP024699">
    <property type="protein sequence ID" value="ATV58541.1"/>
    <property type="molecule type" value="Genomic_DNA"/>
</dbReference>
<name>A0A2D3NSY3_9FUSO</name>
<dbReference type="InterPro" id="IPR046257">
    <property type="entry name" value="DUF6290"/>
</dbReference>
<proteinExistence type="predicted"/>
<evidence type="ECO:0000313" key="2">
    <source>
        <dbReference type="Proteomes" id="UP000230056"/>
    </source>
</evidence>
<evidence type="ECO:0000313" key="1">
    <source>
        <dbReference type="EMBL" id="ATV58541.1"/>
    </source>
</evidence>
<dbReference type="Pfam" id="PF19807">
    <property type="entry name" value="DUF6290"/>
    <property type="match status" value="1"/>
</dbReference>
<dbReference type="Proteomes" id="UP000230056">
    <property type="component" value="Chromosome"/>
</dbReference>
<accession>A0A2D3NSY3</accession>
<gene>
    <name evidence="1" type="ORF">CTM72_01535</name>
</gene>
<sequence>MGTTATLRLDETEKAIIQDYASSKGMTMSEFMKKVVLDYIEDEHDLKVYKEYLKEKENGTLKTYSHKEVWGE</sequence>